<keyword evidence="2" id="KW-1185">Reference proteome</keyword>
<evidence type="ECO:0000313" key="1">
    <source>
        <dbReference type="EMBL" id="OAT57369.1"/>
    </source>
</evidence>
<gene>
    <name evidence="1" type="ORF">M993_03913</name>
</gene>
<comment type="caution">
    <text evidence="1">The sequence shown here is derived from an EMBL/GenBank/DDBJ whole genome shotgun (WGS) entry which is preliminary data.</text>
</comment>
<dbReference type="Proteomes" id="UP000078431">
    <property type="component" value="Unassembled WGS sequence"/>
</dbReference>
<evidence type="ECO:0000313" key="2">
    <source>
        <dbReference type="Proteomes" id="UP000078431"/>
    </source>
</evidence>
<organism evidence="1 2">
    <name type="scientific">Obesumbacterium proteus ATCC 12841</name>
    <dbReference type="NCBI Taxonomy" id="1354268"/>
    <lineage>
        <taxon>Bacteria</taxon>
        <taxon>Pseudomonadati</taxon>
        <taxon>Pseudomonadota</taxon>
        <taxon>Gammaproteobacteria</taxon>
        <taxon>Enterobacterales</taxon>
        <taxon>Hafniaceae</taxon>
        <taxon>Obesumbacterium</taxon>
    </lineage>
</organism>
<reference evidence="1 2" key="1">
    <citation type="submission" date="2016-04" db="EMBL/GenBank/DDBJ databases">
        <title>ATOL: Assembling a taxonomically balanced genome-scale reconstruction of the evolutionary history of the Enterobacteriaceae.</title>
        <authorList>
            <person name="Plunkett G.III."/>
            <person name="Neeno-Eckwall E.C."/>
            <person name="Glasner J.D."/>
            <person name="Perna N.T."/>
        </authorList>
    </citation>
    <scope>NUCLEOTIDE SEQUENCE [LARGE SCALE GENOMIC DNA]</scope>
    <source>
        <strain evidence="1 2">ATCC 12841</strain>
    </source>
</reference>
<accession>A0AA91IN66</accession>
<proteinExistence type="predicted"/>
<dbReference type="AlphaFoldDB" id="A0AA91IN66"/>
<dbReference type="EMBL" id="LXEX01000058">
    <property type="protein sequence ID" value="OAT57369.1"/>
    <property type="molecule type" value="Genomic_DNA"/>
</dbReference>
<dbReference type="RefSeq" id="WP_061554350.1">
    <property type="nucleotide sequence ID" value="NZ_LXEX01000058.1"/>
</dbReference>
<evidence type="ECO:0008006" key="3">
    <source>
        <dbReference type="Google" id="ProtNLM"/>
    </source>
</evidence>
<name>A0AA91IN66_9GAMM</name>
<protein>
    <recommendedName>
        <fullName evidence="3">Bro-N domain-containing protein</fullName>
    </recommendedName>
</protein>
<sequence length="118" mass="13661">MGMFSRTTVAKEFRRWVLDILDREVAQGNVNPIFNYGMDFFDKYRWIVGDKALNAPWFYSPEMLTTNGDYPNPCGRLLADMKNAGYSVEAAIFQLKALQHHLCLCLRKIDRVQQAVTH</sequence>